<dbReference type="AlphaFoldDB" id="A0A5B0QBD4"/>
<reference evidence="2 3" key="1">
    <citation type="submission" date="2019-05" db="EMBL/GenBank/DDBJ databases">
        <title>Emergence of the Ug99 lineage of the wheat stem rust pathogen through somatic hybridization.</title>
        <authorList>
            <person name="Li F."/>
            <person name="Upadhyaya N.M."/>
            <person name="Sperschneider J."/>
            <person name="Matny O."/>
            <person name="Nguyen-Phuc H."/>
            <person name="Mago R."/>
            <person name="Raley C."/>
            <person name="Miller M.E."/>
            <person name="Silverstein K.A.T."/>
            <person name="Henningsen E."/>
            <person name="Hirsch C.D."/>
            <person name="Visser B."/>
            <person name="Pretorius Z.A."/>
            <person name="Steffenson B.J."/>
            <person name="Schwessinger B."/>
            <person name="Dodds P.N."/>
            <person name="Figueroa M."/>
        </authorList>
    </citation>
    <scope>NUCLEOTIDE SEQUENCE [LARGE SCALE GENOMIC DNA]</scope>
    <source>
        <strain evidence="2">21-0</strain>
    </source>
</reference>
<evidence type="ECO:0000313" key="2">
    <source>
        <dbReference type="EMBL" id="KAA1110415.1"/>
    </source>
</evidence>
<sequence>MILPPHEPRGRPETPSAVGQGIHGCPFFTILSDHLKHVRTSDERSIGAIVKQSKAWAPGYSDCPSCATETTGRRQPQVPAIDAPGAYP</sequence>
<protein>
    <submittedName>
        <fullName evidence="2">Uncharacterized protein</fullName>
    </submittedName>
</protein>
<keyword evidence="3" id="KW-1185">Reference proteome</keyword>
<evidence type="ECO:0000313" key="3">
    <source>
        <dbReference type="Proteomes" id="UP000324748"/>
    </source>
</evidence>
<proteinExistence type="predicted"/>
<gene>
    <name evidence="2" type="ORF">PGT21_020908</name>
</gene>
<dbReference type="EMBL" id="VSWC01000027">
    <property type="protein sequence ID" value="KAA1110415.1"/>
    <property type="molecule type" value="Genomic_DNA"/>
</dbReference>
<comment type="caution">
    <text evidence="2">The sequence shown here is derived from an EMBL/GenBank/DDBJ whole genome shotgun (WGS) entry which is preliminary data.</text>
</comment>
<organism evidence="2 3">
    <name type="scientific">Puccinia graminis f. sp. tritici</name>
    <dbReference type="NCBI Taxonomy" id="56615"/>
    <lineage>
        <taxon>Eukaryota</taxon>
        <taxon>Fungi</taxon>
        <taxon>Dikarya</taxon>
        <taxon>Basidiomycota</taxon>
        <taxon>Pucciniomycotina</taxon>
        <taxon>Pucciniomycetes</taxon>
        <taxon>Pucciniales</taxon>
        <taxon>Pucciniaceae</taxon>
        <taxon>Puccinia</taxon>
    </lineage>
</organism>
<accession>A0A5B0QBD4</accession>
<evidence type="ECO:0000256" key="1">
    <source>
        <dbReference type="SAM" id="MobiDB-lite"/>
    </source>
</evidence>
<feature type="compositionally biased region" description="Basic and acidic residues" evidence="1">
    <location>
        <begin position="1"/>
        <end position="12"/>
    </location>
</feature>
<dbReference type="Proteomes" id="UP000324748">
    <property type="component" value="Unassembled WGS sequence"/>
</dbReference>
<feature type="region of interest" description="Disordered" evidence="1">
    <location>
        <begin position="67"/>
        <end position="88"/>
    </location>
</feature>
<name>A0A5B0QBD4_PUCGR</name>
<feature type="region of interest" description="Disordered" evidence="1">
    <location>
        <begin position="1"/>
        <end position="20"/>
    </location>
</feature>